<dbReference type="Gene3D" id="3.40.50.300">
    <property type="entry name" value="P-loop containing nucleotide triphosphate hydrolases"/>
    <property type="match status" value="1"/>
</dbReference>
<feature type="compositionally biased region" description="Low complexity" evidence="2">
    <location>
        <begin position="218"/>
        <end position="234"/>
    </location>
</feature>
<dbReference type="Pfam" id="PF00071">
    <property type="entry name" value="Ras"/>
    <property type="match status" value="1"/>
</dbReference>
<sequence length="258" mass="28185">MSTLTWDYVLKFVLIGDAAVGKSSLLVRLTDERFLTNPDATLGVEFGSKLIHIPDEDKTIKLQCWDTAGTEYFRSITRSYYRGAAGALLVYDVTNRASFEHAEDWLKDVRDHADPNLTCILVANKVDLVGDEEELASARASLDVPAPAGDAPRKSGEGASTIGRRSKKKREVGREEAERWAKEHNVLFIEASAKTGVNVNEAFDQAARDILRKIKQGVYDDGSSGVKSGKSPANPRKPAPNPNNTLTLESTKQSSGCC</sequence>
<comment type="similarity">
    <text evidence="1">Belongs to the small GTPase superfamily. Rab family.</text>
</comment>
<dbReference type="SMART" id="SM00176">
    <property type="entry name" value="RAN"/>
    <property type="match status" value="1"/>
</dbReference>
<gene>
    <name evidence="3" type="ORF">M408DRAFT_327214</name>
</gene>
<feature type="compositionally biased region" description="Polar residues" evidence="2">
    <location>
        <begin position="245"/>
        <end position="258"/>
    </location>
</feature>
<dbReference type="CDD" id="cd00154">
    <property type="entry name" value="Rab"/>
    <property type="match status" value="1"/>
</dbReference>
<evidence type="ECO:0000256" key="2">
    <source>
        <dbReference type="SAM" id="MobiDB-lite"/>
    </source>
</evidence>
<dbReference type="Proteomes" id="UP000054097">
    <property type="component" value="Unassembled WGS sequence"/>
</dbReference>
<feature type="region of interest" description="Disordered" evidence="2">
    <location>
        <begin position="218"/>
        <end position="258"/>
    </location>
</feature>
<proteinExistence type="inferred from homology"/>
<dbReference type="GO" id="GO:0003924">
    <property type="term" value="F:GTPase activity"/>
    <property type="evidence" value="ECO:0007669"/>
    <property type="project" value="InterPro"/>
</dbReference>
<dbReference type="STRING" id="933852.A0A0C2XS66"/>
<dbReference type="InterPro" id="IPR005225">
    <property type="entry name" value="Small_GTP-bd"/>
</dbReference>
<dbReference type="EMBL" id="KN824281">
    <property type="protein sequence ID" value="KIM31777.1"/>
    <property type="molecule type" value="Genomic_DNA"/>
</dbReference>
<keyword evidence="4" id="KW-1185">Reference proteome</keyword>
<dbReference type="PROSITE" id="PS51420">
    <property type="entry name" value="RHO"/>
    <property type="match status" value="1"/>
</dbReference>
<reference evidence="4" key="2">
    <citation type="submission" date="2015-01" db="EMBL/GenBank/DDBJ databases">
        <title>Evolutionary Origins and Diversification of the Mycorrhizal Mutualists.</title>
        <authorList>
            <consortium name="DOE Joint Genome Institute"/>
            <consortium name="Mycorrhizal Genomics Consortium"/>
            <person name="Kohler A."/>
            <person name="Kuo A."/>
            <person name="Nagy L.G."/>
            <person name="Floudas D."/>
            <person name="Copeland A."/>
            <person name="Barry K.W."/>
            <person name="Cichocki N."/>
            <person name="Veneault-Fourrey C."/>
            <person name="LaButti K."/>
            <person name="Lindquist E.A."/>
            <person name="Lipzen A."/>
            <person name="Lundell T."/>
            <person name="Morin E."/>
            <person name="Murat C."/>
            <person name="Riley R."/>
            <person name="Ohm R."/>
            <person name="Sun H."/>
            <person name="Tunlid A."/>
            <person name="Henrissat B."/>
            <person name="Grigoriev I.V."/>
            <person name="Hibbett D.S."/>
            <person name="Martin F."/>
        </authorList>
    </citation>
    <scope>NUCLEOTIDE SEQUENCE [LARGE SCALE GENOMIC DNA]</scope>
    <source>
        <strain evidence="4">MAFF 305830</strain>
    </source>
</reference>
<accession>A0A0C2XS66</accession>
<dbReference type="InterPro" id="IPR027417">
    <property type="entry name" value="P-loop_NTPase"/>
</dbReference>
<dbReference type="GO" id="GO:0005525">
    <property type="term" value="F:GTP binding"/>
    <property type="evidence" value="ECO:0007669"/>
    <property type="project" value="InterPro"/>
</dbReference>
<dbReference type="SMART" id="SM00175">
    <property type="entry name" value="RAB"/>
    <property type="match status" value="1"/>
</dbReference>
<evidence type="ECO:0008006" key="5">
    <source>
        <dbReference type="Google" id="ProtNLM"/>
    </source>
</evidence>
<evidence type="ECO:0000313" key="3">
    <source>
        <dbReference type="EMBL" id="KIM31777.1"/>
    </source>
</evidence>
<dbReference type="OrthoDB" id="9989112at2759"/>
<evidence type="ECO:0000313" key="4">
    <source>
        <dbReference type="Proteomes" id="UP000054097"/>
    </source>
</evidence>
<dbReference type="PANTHER" id="PTHR47979">
    <property type="entry name" value="DRAB11-RELATED"/>
    <property type="match status" value="1"/>
</dbReference>
<dbReference type="PROSITE" id="PS51421">
    <property type="entry name" value="RAS"/>
    <property type="match status" value="1"/>
</dbReference>
<dbReference type="SMART" id="SM00174">
    <property type="entry name" value="RHO"/>
    <property type="match status" value="1"/>
</dbReference>
<reference evidence="3 4" key="1">
    <citation type="submission" date="2014-04" db="EMBL/GenBank/DDBJ databases">
        <authorList>
            <consortium name="DOE Joint Genome Institute"/>
            <person name="Kuo A."/>
            <person name="Zuccaro A."/>
            <person name="Kohler A."/>
            <person name="Nagy L.G."/>
            <person name="Floudas D."/>
            <person name="Copeland A."/>
            <person name="Barry K.W."/>
            <person name="Cichocki N."/>
            <person name="Veneault-Fourrey C."/>
            <person name="LaButti K."/>
            <person name="Lindquist E.A."/>
            <person name="Lipzen A."/>
            <person name="Lundell T."/>
            <person name="Morin E."/>
            <person name="Murat C."/>
            <person name="Sun H."/>
            <person name="Tunlid A."/>
            <person name="Henrissat B."/>
            <person name="Grigoriev I.V."/>
            <person name="Hibbett D.S."/>
            <person name="Martin F."/>
            <person name="Nordberg H.P."/>
            <person name="Cantor M.N."/>
            <person name="Hua S.X."/>
        </authorList>
    </citation>
    <scope>NUCLEOTIDE SEQUENCE [LARGE SCALE GENOMIC DNA]</scope>
    <source>
        <strain evidence="3 4">MAFF 305830</strain>
    </source>
</reference>
<dbReference type="PROSITE" id="PS51419">
    <property type="entry name" value="RAB"/>
    <property type="match status" value="1"/>
</dbReference>
<organism evidence="3 4">
    <name type="scientific">Serendipita vermifera MAFF 305830</name>
    <dbReference type="NCBI Taxonomy" id="933852"/>
    <lineage>
        <taxon>Eukaryota</taxon>
        <taxon>Fungi</taxon>
        <taxon>Dikarya</taxon>
        <taxon>Basidiomycota</taxon>
        <taxon>Agaricomycotina</taxon>
        <taxon>Agaricomycetes</taxon>
        <taxon>Sebacinales</taxon>
        <taxon>Serendipitaceae</taxon>
        <taxon>Serendipita</taxon>
    </lineage>
</organism>
<dbReference type="HOGENOM" id="CLU_041217_23_1_1"/>
<protein>
    <recommendedName>
        <fullName evidence="5">Ras-domain-containing protein</fullName>
    </recommendedName>
</protein>
<dbReference type="AlphaFoldDB" id="A0A0C2XS66"/>
<evidence type="ECO:0000256" key="1">
    <source>
        <dbReference type="ARBA" id="ARBA00006270"/>
    </source>
</evidence>
<name>A0A0C2XS66_SERVB</name>
<dbReference type="InterPro" id="IPR001806">
    <property type="entry name" value="Small_GTPase"/>
</dbReference>
<dbReference type="NCBIfam" id="TIGR00231">
    <property type="entry name" value="small_GTP"/>
    <property type="match status" value="1"/>
</dbReference>
<dbReference type="InterPro" id="IPR050209">
    <property type="entry name" value="Rab_GTPases_membrane_traffic"/>
</dbReference>
<feature type="region of interest" description="Disordered" evidence="2">
    <location>
        <begin position="140"/>
        <end position="176"/>
    </location>
</feature>
<dbReference type="FunFam" id="3.40.50.300:FF:001447">
    <property type="entry name" value="Ras-related protein Rab-1B"/>
    <property type="match status" value="1"/>
</dbReference>
<dbReference type="PRINTS" id="PR00449">
    <property type="entry name" value="RASTRNSFRMNG"/>
</dbReference>
<dbReference type="SMART" id="SM00173">
    <property type="entry name" value="RAS"/>
    <property type="match status" value="1"/>
</dbReference>
<dbReference type="SUPFAM" id="SSF52540">
    <property type="entry name" value="P-loop containing nucleoside triphosphate hydrolases"/>
    <property type="match status" value="1"/>
</dbReference>